<organism evidence="2 4">
    <name type="scientific">Pichia angusta</name>
    <name type="common">Yeast</name>
    <name type="synonym">Hansenula polymorpha</name>
    <dbReference type="NCBI Taxonomy" id="870730"/>
    <lineage>
        <taxon>Eukaryota</taxon>
        <taxon>Fungi</taxon>
        <taxon>Dikarya</taxon>
        <taxon>Ascomycota</taxon>
        <taxon>Saccharomycotina</taxon>
        <taxon>Pichiomycetes</taxon>
        <taxon>Pichiales</taxon>
        <taxon>Pichiaceae</taxon>
        <taxon>Ogataea</taxon>
    </lineage>
</organism>
<feature type="region of interest" description="Disordered" evidence="1">
    <location>
        <begin position="202"/>
        <end position="233"/>
    </location>
</feature>
<accession>A0AAN6I4U2</accession>
<protein>
    <submittedName>
        <fullName evidence="2">Uncharacterized protein</fullName>
    </submittedName>
</protein>
<dbReference type="RefSeq" id="XP_043058208.1">
    <property type="nucleotide sequence ID" value="XM_043205445.1"/>
</dbReference>
<dbReference type="EMBL" id="JAHLUX010000010">
    <property type="protein sequence ID" value="KAG7816674.1"/>
    <property type="molecule type" value="Genomic_DNA"/>
</dbReference>
<gene>
    <name evidence="2" type="ORF">KL928_004716</name>
    <name evidence="3" type="ORF">KL940_005344</name>
</gene>
<feature type="region of interest" description="Disordered" evidence="1">
    <location>
        <begin position="1"/>
        <end position="60"/>
    </location>
</feature>
<sequence length="371" mass="40442">MDRNDTPGSLDAELQEKGAGVDSSALDERPRVQQSGAADAADEDRQTSADEVGEVADDDTAHKRADVGHAVRHGGPVLRVVVQLRQHRWVQVLGAVRHEVEAGHEQHEIDDHGPVVLNGAGCLLRKRWLRNAAVPVVLLDFSLAHKRLGVWQRQSESEQTQRHRATQQKQRLPAHVDVVCEHPGEHDGQKVAERVALLQKSGNEASGLGGTVVERGGSGVSVDSAQHDAEDGSHAEELLVRADSVGAELDGGHEEDVEAERVLSAVSVAEVAKHDTPHGPQHEHERDPPRNLFHGLVKVRGEIGSVQRNTEKVVRVPGPGQKRRQKHDPLSSRDQLETRQRVQQVFVGLHHFLGRHKVGEPCLGIVANGPC</sequence>
<comment type="caution">
    <text evidence="2">The sequence shown here is derived from an EMBL/GenBank/DDBJ whole genome shotgun (WGS) entry which is preliminary data.</text>
</comment>
<evidence type="ECO:0000256" key="1">
    <source>
        <dbReference type="SAM" id="MobiDB-lite"/>
    </source>
</evidence>
<evidence type="ECO:0000313" key="5">
    <source>
        <dbReference type="Proteomes" id="UP001197328"/>
    </source>
</evidence>
<dbReference type="Proteomes" id="UP001196530">
    <property type="component" value="Unassembled WGS sequence"/>
</dbReference>
<dbReference type="EMBL" id="JAHLVD010000023">
    <property type="protein sequence ID" value="KAG7845019.1"/>
    <property type="molecule type" value="Genomic_DNA"/>
</dbReference>
<evidence type="ECO:0000313" key="4">
    <source>
        <dbReference type="Proteomes" id="UP001196530"/>
    </source>
</evidence>
<name>A0AAN6I4U2_PICAN</name>
<keyword evidence="5" id="KW-1185">Reference proteome</keyword>
<dbReference type="Proteomes" id="UP001197328">
    <property type="component" value="Unassembled WGS sequence"/>
</dbReference>
<feature type="compositionally biased region" description="Basic and acidic residues" evidence="1">
    <location>
        <begin position="327"/>
        <end position="336"/>
    </location>
</feature>
<reference evidence="2 5" key="1">
    <citation type="journal article" date="2021" name="G3 (Bethesda)">
        <title>Genomic diversity, chromosomal rearrangements, and interspecies hybridization in the ogataea polymorpha species complex.</title>
        <authorList>
            <person name="Hanson S.J."/>
            <person name="Cinneide E.O."/>
            <person name="Salzberg L.I."/>
            <person name="Wolfe K.H."/>
            <person name="McGowan J."/>
            <person name="Fitzpatrick D.A."/>
            <person name="Matlin K."/>
        </authorList>
    </citation>
    <scope>NUCLEOTIDE SEQUENCE</scope>
    <source>
        <strain evidence="3">51-138</strain>
        <strain evidence="2">61-244</strain>
    </source>
</reference>
<feature type="region of interest" description="Disordered" evidence="1">
    <location>
        <begin position="315"/>
        <end position="336"/>
    </location>
</feature>
<dbReference type="GeneID" id="66128767"/>
<evidence type="ECO:0000313" key="2">
    <source>
        <dbReference type="EMBL" id="KAG7816674.1"/>
    </source>
</evidence>
<evidence type="ECO:0000313" key="3">
    <source>
        <dbReference type="EMBL" id="KAG7845019.1"/>
    </source>
</evidence>
<dbReference type="AlphaFoldDB" id="A0AAN6I4U2"/>
<proteinExistence type="predicted"/>
<feature type="region of interest" description="Disordered" evidence="1">
    <location>
        <begin position="153"/>
        <end position="172"/>
    </location>
</feature>